<dbReference type="PATRIC" id="fig|585524.9.peg.103"/>
<dbReference type="Proteomes" id="UP000004069">
    <property type="component" value="Unassembled WGS sequence"/>
</dbReference>
<evidence type="ECO:0000313" key="2">
    <source>
        <dbReference type="EMBL" id="EFG55550.1"/>
    </source>
</evidence>
<dbReference type="RefSeq" id="WP_006351894.1">
    <property type="nucleotide sequence ID" value="NZ_ADNY01000029.1"/>
</dbReference>
<comment type="caution">
    <text evidence="2">The sequence shown here is derived from an EMBL/GenBank/DDBJ whole genome shotgun (WGS) entry which is preliminary data.</text>
</comment>
<keyword evidence="1" id="KW-1133">Transmembrane helix</keyword>
<feature type="transmembrane region" description="Helical" evidence="1">
    <location>
        <begin position="6"/>
        <end position="25"/>
    </location>
</feature>
<dbReference type="EMBL" id="ADNY01000029">
    <property type="protein sequence ID" value="EFG55550.1"/>
    <property type="molecule type" value="Genomic_DNA"/>
</dbReference>
<dbReference type="AlphaFoldDB" id="D4YT80"/>
<gene>
    <name evidence="2" type="ORF">HMPREF0493_0741</name>
</gene>
<accession>D4YT80</accession>
<name>D4YT80_9LACO</name>
<reference evidence="2 3" key="1">
    <citation type="submission" date="2010-04" db="EMBL/GenBank/DDBJ databases">
        <authorList>
            <person name="Muzny D."/>
            <person name="Qin X."/>
            <person name="Deng J."/>
            <person name="Jiang H."/>
            <person name="Liu Y."/>
            <person name="Qu J."/>
            <person name="Song X.-Z."/>
            <person name="Zhang L."/>
            <person name="Thornton R."/>
            <person name="Coyle M."/>
            <person name="Francisco L."/>
            <person name="Jackson L."/>
            <person name="Javaid M."/>
            <person name="Korchina V."/>
            <person name="Kovar C."/>
            <person name="Mata R."/>
            <person name="Mathew T."/>
            <person name="Ngo R."/>
            <person name="Nguyen L."/>
            <person name="Nguyen N."/>
            <person name="Okwuonu G."/>
            <person name="Ongeri F."/>
            <person name="Pham C."/>
            <person name="Simmons D."/>
            <person name="Wilczek-Boney K."/>
            <person name="Hale W."/>
            <person name="Jakkamsetti A."/>
            <person name="Pham P."/>
            <person name="Ruth R."/>
            <person name="San Lucas F."/>
            <person name="Warren J."/>
            <person name="Zhang J."/>
            <person name="Zhao Z."/>
            <person name="Zhou C."/>
            <person name="Zhu D."/>
            <person name="Lee S."/>
            <person name="Bess C."/>
            <person name="Blankenburg K."/>
            <person name="Forbes L."/>
            <person name="Fu Q."/>
            <person name="Gubbala S."/>
            <person name="Hirani K."/>
            <person name="Jayaseelan J.C."/>
            <person name="Lara F."/>
            <person name="Munidasa M."/>
            <person name="Palculict T."/>
            <person name="Patil S."/>
            <person name="Pu L.-L."/>
            <person name="Saada N."/>
            <person name="Tang L."/>
            <person name="Weissenberger G."/>
            <person name="Zhu Y."/>
            <person name="Hemphill L."/>
            <person name="Shang Y."/>
            <person name="Youmans B."/>
            <person name="Ayvaz T."/>
            <person name="Ross M."/>
            <person name="Santibanez J."/>
            <person name="Aqrawi P."/>
            <person name="Gross S."/>
            <person name="Joshi V."/>
            <person name="Fowler G."/>
            <person name="Nazareth L."/>
            <person name="Reid J."/>
            <person name="Worley K."/>
            <person name="Petrosino J."/>
            <person name="Highlander S."/>
            <person name="Gibbs R."/>
        </authorList>
    </citation>
    <scope>NUCLEOTIDE SEQUENCE [LARGE SCALE GENOMIC DNA]</scope>
    <source>
        <strain evidence="2 3">DSM 11664</strain>
    </source>
</reference>
<feature type="transmembrane region" description="Helical" evidence="1">
    <location>
        <begin position="37"/>
        <end position="57"/>
    </location>
</feature>
<protein>
    <submittedName>
        <fullName evidence="2">Uncharacterized protein</fullName>
    </submittedName>
</protein>
<keyword evidence="1" id="KW-0812">Transmembrane</keyword>
<evidence type="ECO:0000256" key="1">
    <source>
        <dbReference type="SAM" id="Phobius"/>
    </source>
</evidence>
<dbReference type="STRING" id="83683.B1745_01500"/>
<dbReference type="eggNOG" id="ENOG5030AHJ">
    <property type="taxonomic scope" value="Bacteria"/>
</dbReference>
<keyword evidence="1" id="KW-0472">Membrane</keyword>
<keyword evidence="3" id="KW-1185">Reference proteome</keyword>
<dbReference type="OrthoDB" id="2319532at2"/>
<proteinExistence type="predicted"/>
<evidence type="ECO:0000313" key="3">
    <source>
        <dbReference type="Proteomes" id="UP000004069"/>
    </source>
</evidence>
<organism evidence="2 3">
    <name type="scientific">Lactobacillus amylolyticus DSM 11664</name>
    <dbReference type="NCBI Taxonomy" id="585524"/>
    <lineage>
        <taxon>Bacteria</taxon>
        <taxon>Bacillati</taxon>
        <taxon>Bacillota</taxon>
        <taxon>Bacilli</taxon>
        <taxon>Lactobacillales</taxon>
        <taxon>Lactobacillaceae</taxon>
        <taxon>Lactobacillus</taxon>
    </lineage>
</organism>
<sequence length="63" mass="7018">MKNGVNIFTAIIVIIVGLYDLSYAYNRRHQPTNKAGLRAFTILGVIFTVGGIVMLIMKLCNFI</sequence>